<dbReference type="PANTHER" id="PTHR11140">
    <property type="entry name" value="PRE-MRNA SPLICING FACTOR PRP8"/>
    <property type="match status" value="1"/>
</dbReference>
<sequence length="254" mass="29491">MDLDPEEDATVNEWFYDHKPLASTRFVNGPTYRRWAFSIPIMATLYRLANQLLTDLTDDNYYYLFDLKSFFTAKALNVAIPGGPKFEPLIKDINLYRSFSSDEDWNEFNDINKVIIRAPIRTEYRIAFPYMYNNLVNALPVQVSWYHTPSVVFIKTEDPDLPAFYFDPLINPIAISGLEKTVENLPDDDEMEEFELPEDVAPIFEEVPLYTDNTGNGIALLWAPRPFNIRSGRTRRTIDVPLVKSWYREHCPAG</sequence>
<organism evidence="2 3">
    <name type="scientific">Strongylus vulgaris</name>
    <name type="common">Blood worm</name>
    <dbReference type="NCBI Taxonomy" id="40348"/>
    <lineage>
        <taxon>Eukaryota</taxon>
        <taxon>Metazoa</taxon>
        <taxon>Ecdysozoa</taxon>
        <taxon>Nematoda</taxon>
        <taxon>Chromadorea</taxon>
        <taxon>Rhabditida</taxon>
        <taxon>Rhabditina</taxon>
        <taxon>Rhabditomorpha</taxon>
        <taxon>Strongyloidea</taxon>
        <taxon>Strongylidae</taxon>
        <taxon>Strongylus</taxon>
    </lineage>
</organism>
<dbReference type="GO" id="GO:0071013">
    <property type="term" value="C:catalytic step 2 spliceosome"/>
    <property type="evidence" value="ECO:0007669"/>
    <property type="project" value="TreeGrafter"/>
</dbReference>
<dbReference type="GO" id="GO:0005682">
    <property type="term" value="C:U5 snRNP"/>
    <property type="evidence" value="ECO:0007669"/>
    <property type="project" value="TreeGrafter"/>
</dbReference>
<protein>
    <recommendedName>
        <fullName evidence="1">PROCN domain-containing protein</fullName>
    </recommendedName>
</protein>
<evidence type="ECO:0000259" key="1">
    <source>
        <dbReference type="Pfam" id="PF08083"/>
    </source>
</evidence>
<evidence type="ECO:0000313" key="2">
    <source>
        <dbReference type="EMBL" id="VDM71510.1"/>
    </source>
</evidence>
<dbReference type="GO" id="GO:0030623">
    <property type="term" value="F:U5 snRNA binding"/>
    <property type="evidence" value="ECO:0007669"/>
    <property type="project" value="TreeGrafter"/>
</dbReference>
<reference evidence="2 3" key="1">
    <citation type="submission" date="2018-11" db="EMBL/GenBank/DDBJ databases">
        <authorList>
            <consortium name="Pathogen Informatics"/>
        </authorList>
    </citation>
    <scope>NUCLEOTIDE SEQUENCE [LARGE SCALE GENOMIC DNA]</scope>
</reference>
<dbReference type="Pfam" id="PF08083">
    <property type="entry name" value="PROCN"/>
    <property type="match status" value="1"/>
</dbReference>
<dbReference type="GO" id="GO:0097157">
    <property type="term" value="F:pre-mRNA intronic binding"/>
    <property type="evidence" value="ECO:0007669"/>
    <property type="project" value="TreeGrafter"/>
</dbReference>
<proteinExistence type="predicted"/>
<dbReference type="EMBL" id="UYYB01020730">
    <property type="protein sequence ID" value="VDM71510.1"/>
    <property type="molecule type" value="Genomic_DNA"/>
</dbReference>
<dbReference type="PANTHER" id="PTHR11140:SF0">
    <property type="entry name" value="PRE-MRNA-PROCESSING-SPLICING FACTOR 8"/>
    <property type="match status" value="1"/>
</dbReference>
<dbReference type="GO" id="GO:0017070">
    <property type="term" value="F:U6 snRNA binding"/>
    <property type="evidence" value="ECO:0007669"/>
    <property type="project" value="TreeGrafter"/>
</dbReference>
<dbReference type="GO" id="GO:0000244">
    <property type="term" value="P:spliceosomal tri-snRNP complex assembly"/>
    <property type="evidence" value="ECO:0007669"/>
    <property type="project" value="TreeGrafter"/>
</dbReference>
<dbReference type="AlphaFoldDB" id="A0A3P7IEY8"/>
<dbReference type="InterPro" id="IPR027652">
    <property type="entry name" value="PRP8"/>
</dbReference>
<dbReference type="OrthoDB" id="1931567at2759"/>
<evidence type="ECO:0000313" key="3">
    <source>
        <dbReference type="Proteomes" id="UP000270094"/>
    </source>
</evidence>
<name>A0A3P7IEY8_STRVU</name>
<dbReference type="InterPro" id="IPR012592">
    <property type="entry name" value="PROCN"/>
</dbReference>
<accession>A0A3P7IEY8</accession>
<feature type="domain" description="PROCN" evidence="1">
    <location>
        <begin position="212"/>
        <end position="252"/>
    </location>
</feature>
<gene>
    <name evidence="2" type="ORF">SVUK_LOCUS6508</name>
</gene>
<dbReference type="GO" id="GO:0030620">
    <property type="term" value="F:U2 snRNA binding"/>
    <property type="evidence" value="ECO:0007669"/>
    <property type="project" value="TreeGrafter"/>
</dbReference>
<keyword evidence="3" id="KW-1185">Reference proteome</keyword>
<dbReference type="Proteomes" id="UP000270094">
    <property type="component" value="Unassembled WGS sequence"/>
</dbReference>
<dbReference type="GO" id="GO:0030619">
    <property type="term" value="F:U1 snRNA binding"/>
    <property type="evidence" value="ECO:0007669"/>
    <property type="project" value="TreeGrafter"/>
</dbReference>